<evidence type="ECO:0000256" key="6">
    <source>
        <dbReference type="ARBA" id="ARBA00023229"/>
    </source>
</evidence>
<dbReference type="PROSITE" id="PS00723">
    <property type="entry name" value="POLYPRENYL_SYNTHASE_1"/>
    <property type="match status" value="1"/>
</dbReference>
<accession>A0A9X3ZH62</accession>
<dbReference type="FunFam" id="1.10.600.10:FF:000001">
    <property type="entry name" value="Geranylgeranyl diphosphate synthase"/>
    <property type="match status" value="1"/>
</dbReference>
<dbReference type="GO" id="GO:0004659">
    <property type="term" value="F:prenyltransferase activity"/>
    <property type="evidence" value="ECO:0007669"/>
    <property type="project" value="InterPro"/>
</dbReference>
<keyword evidence="5" id="KW-0460">Magnesium</keyword>
<organism evidence="9 10">
    <name type="scientific">Hoeflea prorocentri</name>
    <dbReference type="NCBI Taxonomy" id="1922333"/>
    <lineage>
        <taxon>Bacteria</taxon>
        <taxon>Pseudomonadati</taxon>
        <taxon>Pseudomonadota</taxon>
        <taxon>Alphaproteobacteria</taxon>
        <taxon>Hyphomicrobiales</taxon>
        <taxon>Rhizobiaceae</taxon>
        <taxon>Hoeflea</taxon>
    </lineage>
</organism>
<dbReference type="InterPro" id="IPR033749">
    <property type="entry name" value="Polyprenyl_synt_CS"/>
</dbReference>
<keyword evidence="4" id="KW-0479">Metal-binding</keyword>
<dbReference type="SFLD" id="SFLDS00005">
    <property type="entry name" value="Isoprenoid_Synthase_Type_I"/>
    <property type="match status" value="1"/>
</dbReference>
<evidence type="ECO:0000256" key="5">
    <source>
        <dbReference type="ARBA" id="ARBA00022842"/>
    </source>
</evidence>
<keyword evidence="3 8" id="KW-0808">Transferase</keyword>
<keyword evidence="10" id="KW-1185">Reference proteome</keyword>
<comment type="similarity">
    <text evidence="2 8">Belongs to the FPP/GGPP synthase family.</text>
</comment>
<dbReference type="InterPro" id="IPR000092">
    <property type="entry name" value="Polyprenyl_synt"/>
</dbReference>
<dbReference type="InterPro" id="IPR008949">
    <property type="entry name" value="Isoprenoid_synthase_dom_sf"/>
</dbReference>
<evidence type="ECO:0000256" key="1">
    <source>
        <dbReference type="ARBA" id="ARBA00001946"/>
    </source>
</evidence>
<evidence type="ECO:0000313" key="9">
    <source>
        <dbReference type="EMBL" id="MDA5398366.1"/>
    </source>
</evidence>
<evidence type="ECO:0000256" key="2">
    <source>
        <dbReference type="ARBA" id="ARBA00006706"/>
    </source>
</evidence>
<dbReference type="Proteomes" id="UP001151234">
    <property type="component" value="Unassembled WGS sequence"/>
</dbReference>
<keyword evidence="6" id="KW-0414">Isoprene biosynthesis</keyword>
<dbReference type="AlphaFoldDB" id="A0A9X3ZH62"/>
<protein>
    <recommendedName>
        <fullName evidence="7">Probable farnesyl diphosphate synthase</fullName>
    </recommendedName>
</protein>
<evidence type="ECO:0000256" key="7">
    <source>
        <dbReference type="ARBA" id="ARBA00069024"/>
    </source>
</evidence>
<dbReference type="SUPFAM" id="SSF48576">
    <property type="entry name" value="Terpenoid synthases"/>
    <property type="match status" value="1"/>
</dbReference>
<dbReference type="Gene3D" id="1.10.600.10">
    <property type="entry name" value="Farnesyl Diphosphate Synthase"/>
    <property type="match status" value="1"/>
</dbReference>
<evidence type="ECO:0000313" key="10">
    <source>
        <dbReference type="Proteomes" id="UP001151234"/>
    </source>
</evidence>
<dbReference type="RefSeq" id="WP_267989796.1">
    <property type="nucleotide sequence ID" value="NZ_JAPJZI010000001.1"/>
</dbReference>
<evidence type="ECO:0000256" key="3">
    <source>
        <dbReference type="ARBA" id="ARBA00022679"/>
    </source>
</evidence>
<name>A0A9X3ZH62_9HYPH</name>
<dbReference type="GO" id="GO:0016114">
    <property type="term" value="P:terpenoid biosynthetic process"/>
    <property type="evidence" value="ECO:0007669"/>
    <property type="project" value="UniProtKB-ARBA"/>
</dbReference>
<gene>
    <name evidence="9" type="ORF">OQ273_07250</name>
</gene>
<comment type="cofactor">
    <cofactor evidence="1">
        <name>Mg(2+)</name>
        <dbReference type="ChEBI" id="CHEBI:18420"/>
    </cofactor>
</comment>
<reference evidence="9" key="1">
    <citation type="submission" date="2022-11" db="EMBL/GenBank/DDBJ databases">
        <title>Draft genome sequence of Hoeflea poritis E7-10 and Hoeflea prorocentri PM5-8, separated from scleractinian coral Porites lutea and marine dinoflagellate.</title>
        <authorList>
            <person name="Zhang G."/>
            <person name="Wei Q."/>
            <person name="Cai L."/>
        </authorList>
    </citation>
    <scope>NUCLEOTIDE SEQUENCE</scope>
    <source>
        <strain evidence="9">PM5-8</strain>
    </source>
</reference>
<proteinExistence type="inferred from homology"/>
<dbReference type="GO" id="GO:0046872">
    <property type="term" value="F:metal ion binding"/>
    <property type="evidence" value="ECO:0007669"/>
    <property type="project" value="UniProtKB-KW"/>
</dbReference>
<sequence>MRFATLGSGKRIRPILSVLISEAAKGKGRSFALDAGCAIECVHTASLVLDDLPCMDDANMRRGQSATHKKFGEATAILAAIGLLNRAYGIIAENTDAADESKTAALKVLSNAIGSNGMIAGQEIDLHQRSEFRRAPPIEDLNWLKTGVLFVASAHIGAIAAGLDETGVKALKGFAKSVGLAFQTADDLIDQSADPDKIGKDVGKDVGMPTLVSLSGPEAARRSCEEHLEDAENALAGAGLDRIGLAGLVDSIFGSKI</sequence>
<comment type="caution">
    <text evidence="9">The sequence shown here is derived from an EMBL/GenBank/DDBJ whole genome shotgun (WGS) entry which is preliminary data.</text>
</comment>
<evidence type="ECO:0000256" key="4">
    <source>
        <dbReference type="ARBA" id="ARBA00022723"/>
    </source>
</evidence>
<dbReference type="EMBL" id="JAPJZI010000001">
    <property type="protein sequence ID" value="MDA5398366.1"/>
    <property type="molecule type" value="Genomic_DNA"/>
</dbReference>
<dbReference type="PANTHER" id="PTHR43281:SF1">
    <property type="entry name" value="FARNESYL DIPHOSPHATE SYNTHASE"/>
    <property type="match status" value="1"/>
</dbReference>
<dbReference type="Pfam" id="PF00348">
    <property type="entry name" value="polyprenyl_synt"/>
    <property type="match status" value="1"/>
</dbReference>
<dbReference type="PANTHER" id="PTHR43281">
    <property type="entry name" value="FARNESYL DIPHOSPHATE SYNTHASE"/>
    <property type="match status" value="1"/>
</dbReference>
<evidence type="ECO:0000256" key="8">
    <source>
        <dbReference type="RuleBase" id="RU004466"/>
    </source>
</evidence>
<dbReference type="CDD" id="cd00685">
    <property type="entry name" value="Trans_IPPS_HT"/>
    <property type="match status" value="1"/>
</dbReference>